<organism evidence="2 3">
    <name type="scientific">Corchorus olitorius</name>
    <dbReference type="NCBI Taxonomy" id="93759"/>
    <lineage>
        <taxon>Eukaryota</taxon>
        <taxon>Viridiplantae</taxon>
        <taxon>Streptophyta</taxon>
        <taxon>Embryophyta</taxon>
        <taxon>Tracheophyta</taxon>
        <taxon>Spermatophyta</taxon>
        <taxon>Magnoliopsida</taxon>
        <taxon>eudicotyledons</taxon>
        <taxon>Gunneridae</taxon>
        <taxon>Pentapetalae</taxon>
        <taxon>rosids</taxon>
        <taxon>malvids</taxon>
        <taxon>Malvales</taxon>
        <taxon>Malvaceae</taxon>
        <taxon>Grewioideae</taxon>
        <taxon>Apeibeae</taxon>
        <taxon>Corchorus</taxon>
    </lineage>
</organism>
<protein>
    <submittedName>
        <fullName evidence="2">Protein FAR1-RELATED SEQUENCE 3-like protein</fullName>
    </submittedName>
</protein>
<gene>
    <name evidence="2" type="ORF">COLO4_38069</name>
</gene>
<sequence length="188" mass="21789">MENLERNPDSMIVDQWKIEARVRHDSLDEPPLSAEGVEVFRRSSIRLFCNQVAEVASKTPEGPLTNRRVSLKNLHLRQDFPVGDPKKVQSKGRKKKKSKTKGERKVYSCGKCGRQGHNVRTRPDREISMGVNFEKVSQDWDIDYDSSDDDIFDTLSLSSTDLDEIYLLKMRSGMRYHDKKMTTKTHMR</sequence>
<reference evidence="3" key="1">
    <citation type="submission" date="2013-09" db="EMBL/GenBank/DDBJ databases">
        <title>Corchorus olitorius genome sequencing.</title>
        <authorList>
            <person name="Alam M."/>
            <person name="Haque M.S."/>
            <person name="Islam M.S."/>
            <person name="Emdad E.M."/>
            <person name="Islam M.M."/>
            <person name="Ahmed B."/>
            <person name="Halim A."/>
            <person name="Hossen Q.M.M."/>
            <person name="Hossain M.Z."/>
            <person name="Ahmed R."/>
            <person name="Khan M.M."/>
            <person name="Islam R."/>
            <person name="Rashid M.M."/>
            <person name="Khan S.A."/>
            <person name="Rahman M.S."/>
            <person name="Alam M."/>
            <person name="Yahiya A.S."/>
            <person name="Khan M.S."/>
            <person name="Azam M.S."/>
            <person name="Haque T."/>
            <person name="Lashkar M.Z.H."/>
            <person name="Akhand A.I."/>
            <person name="Morshed G."/>
            <person name="Roy S."/>
            <person name="Uddin K.S."/>
            <person name="Rabeya T."/>
            <person name="Hossain A.S."/>
            <person name="Chowdhury A."/>
            <person name="Snigdha A.R."/>
            <person name="Mortoza M.S."/>
            <person name="Matin S.A."/>
            <person name="Hoque S.M.E."/>
            <person name="Islam M.K."/>
            <person name="Roy D.K."/>
            <person name="Haider R."/>
            <person name="Moosa M.M."/>
            <person name="Elias S.M."/>
            <person name="Hasan A.M."/>
            <person name="Jahan S."/>
            <person name="Shafiuddin M."/>
            <person name="Mahmood N."/>
            <person name="Shommy N.S."/>
        </authorList>
    </citation>
    <scope>NUCLEOTIDE SEQUENCE [LARGE SCALE GENOMIC DNA]</scope>
    <source>
        <strain evidence="3">cv. O-4</strain>
    </source>
</reference>
<comment type="caution">
    <text evidence="2">The sequence shown here is derived from an EMBL/GenBank/DDBJ whole genome shotgun (WGS) entry which is preliminary data.</text>
</comment>
<keyword evidence="3" id="KW-1185">Reference proteome</keyword>
<dbReference type="AlphaFoldDB" id="A0A1R3FX84"/>
<name>A0A1R3FX84_9ROSI</name>
<evidence type="ECO:0000256" key="1">
    <source>
        <dbReference type="SAM" id="MobiDB-lite"/>
    </source>
</evidence>
<feature type="region of interest" description="Disordered" evidence="1">
    <location>
        <begin position="80"/>
        <end position="104"/>
    </location>
</feature>
<evidence type="ECO:0000313" key="3">
    <source>
        <dbReference type="Proteomes" id="UP000187203"/>
    </source>
</evidence>
<dbReference type="EMBL" id="AWUE01024553">
    <property type="protein sequence ID" value="OMO50454.1"/>
    <property type="molecule type" value="Genomic_DNA"/>
</dbReference>
<accession>A0A1R3FX84</accession>
<feature type="compositionally biased region" description="Basic residues" evidence="1">
    <location>
        <begin position="88"/>
        <end position="99"/>
    </location>
</feature>
<evidence type="ECO:0000313" key="2">
    <source>
        <dbReference type="EMBL" id="OMO50454.1"/>
    </source>
</evidence>
<dbReference type="Proteomes" id="UP000187203">
    <property type="component" value="Unassembled WGS sequence"/>
</dbReference>
<proteinExistence type="predicted"/>